<evidence type="ECO:0000256" key="3">
    <source>
        <dbReference type="ARBA" id="ARBA00023134"/>
    </source>
</evidence>
<evidence type="ECO:0000256" key="4">
    <source>
        <dbReference type="SAM" id="Phobius"/>
    </source>
</evidence>
<dbReference type="Ensembl" id="ENSSANT00000077522.1">
    <property type="protein sequence ID" value="ENSSANP00000072919.1"/>
    <property type="gene ID" value="ENSSANG00000036372.1"/>
</dbReference>
<feature type="transmembrane region" description="Helical" evidence="4">
    <location>
        <begin position="201"/>
        <end position="222"/>
    </location>
</feature>
<organism evidence="6 7">
    <name type="scientific">Sinocyclocheilus anshuiensis</name>
    <dbReference type="NCBI Taxonomy" id="1608454"/>
    <lineage>
        <taxon>Eukaryota</taxon>
        <taxon>Metazoa</taxon>
        <taxon>Chordata</taxon>
        <taxon>Craniata</taxon>
        <taxon>Vertebrata</taxon>
        <taxon>Euteleostomi</taxon>
        <taxon>Actinopterygii</taxon>
        <taxon>Neopterygii</taxon>
        <taxon>Teleostei</taxon>
        <taxon>Ostariophysi</taxon>
        <taxon>Cypriniformes</taxon>
        <taxon>Cyprinidae</taxon>
        <taxon>Cyprininae</taxon>
        <taxon>Sinocyclocheilus</taxon>
    </lineage>
</organism>
<evidence type="ECO:0000313" key="6">
    <source>
        <dbReference type="Ensembl" id="ENSSANP00000072919.1"/>
    </source>
</evidence>
<name>A0A671QSI1_9TELE</name>
<dbReference type="Proteomes" id="UP000472260">
    <property type="component" value="Unassembled WGS sequence"/>
</dbReference>
<dbReference type="PANTHER" id="PTHR10903:SF107">
    <property type="entry name" value="GTPASE IMAP FAMILY MEMBER 4-LIKE-RELATED"/>
    <property type="match status" value="1"/>
</dbReference>
<evidence type="ECO:0000259" key="5">
    <source>
        <dbReference type="Pfam" id="PF04548"/>
    </source>
</evidence>
<keyword evidence="2" id="KW-0547">Nucleotide-binding</keyword>
<dbReference type="InterPro" id="IPR027417">
    <property type="entry name" value="P-loop_NTPase"/>
</dbReference>
<dbReference type="GO" id="GO:0005525">
    <property type="term" value="F:GTP binding"/>
    <property type="evidence" value="ECO:0007669"/>
    <property type="project" value="UniProtKB-KW"/>
</dbReference>
<keyword evidence="4" id="KW-0812">Transmembrane</keyword>
<dbReference type="AlphaFoldDB" id="A0A671QSI1"/>
<keyword evidence="4" id="KW-0472">Membrane</keyword>
<evidence type="ECO:0000313" key="7">
    <source>
        <dbReference type="Proteomes" id="UP000472260"/>
    </source>
</evidence>
<reference evidence="6" key="2">
    <citation type="submission" date="2025-09" db="UniProtKB">
        <authorList>
            <consortium name="Ensembl"/>
        </authorList>
    </citation>
    <scope>IDENTIFICATION</scope>
</reference>
<dbReference type="InterPro" id="IPR045058">
    <property type="entry name" value="GIMA/IAN/Toc"/>
</dbReference>
<feature type="domain" description="AIG1-type G" evidence="5">
    <location>
        <begin position="55"/>
        <end position="174"/>
    </location>
</feature>
<dbReference type="Gene3D" id="3.40.50.300">
    <property type="entry name" value="P-loop containing nucleotide triphosphate hydrolases"/>
    <property type="match status" value="1"/>
</dbReference>
<keyword evidence="7" id="KW-1185">Reference proteome</keyword>
<evidence type="ECO:0000256" key="2">
    <source>
        <dbReference type="ARBA" id="ARBA00022741"/>
    </source>
</evidence>
<reference evidence="6" key="1">
    <citation type="submission" date="2025-08" db="UniProtKB">
        <authorList>
            <consortium name="Ensembl"/>
        </authorList>
    </citation>
    <scope>IDENTIFICATION</scope>
</reference>
<evidence type="ECO:0000256" key="1">
    <source>
        <dbReference type="ARBA" id="ARBA00008535"/>
    </source>
</evidence>
<protein>
    <submittedName>
        <fullName evidence="6">Zgc:113442</fullName>
    </submittedName>
</protein>
<accession>A0A671QSI1</accession>
<dbReference type="Pfam" id="PF04548">
    <property type="entry name" value="AIG1"/>
    <property type="match status" value="1"/>
</dbReference>
<comment type="similarity">
    <text evidence="1">Belongs to the TRAFAC class TrmE-Era-EngA-EngB-Septin-like GTPase superfamily. AIG1/Toc34/Toc159-like paraseptin GTPase family. IAN subfamily.</text>
</comment>
<dbReference type="PANTHER" id="PTHR10903">
    <property type="entry name" value="GTPASE, IMAP FAMILY MEMBER-RELATED"/>
    <property type="match status" value="1"/>
</dbReference>
<keyword evidence="3" id="KW-0342">GTP-binding</keyword>
<keyword evidence="4" id="KW-1133">Transmembrane helix</keyword>
<proteinExistence type="inferred from homology"/>
<sequence>MAAGVSSKTGSLHLSEIGVVFLGNDEVDKNKVIKSILGCRDLTGENVGQCVLYTIEQTVRKITCLCPPGPHALLLVIPVKRNEEPASGDIKAAEMHMELLSERVWKHTIVLFACDDGVGEFAIKAYLQKANKILEKCKGRTYILERRSKISELFTKIEDLVEENRGDVLIPQTYYDPLEWKTEDLRRRRGRKPDFVNDPQALLLHYFTPITVIALAVFGALLGAFAGAEYGVCAGLLLGNTPFYCYFIFILI</sequence>
<feature type="transmembrane region" description="Helical" evidence="4">
    <location>
        <begin position="228"/>
        <end position="251"/>
    </location>
</feature>
<dbReference type="InterPro" id="IPR006703">
    <property type="entry name" value="G_AIG1"/>
</dbReference>